<dbReference type="OrthoDB" id="8121366at2"/>
<keyword evidence="2" id="KW-1185">Reference proteome</keyword>
<dbReference type="EMBL" id="MZMT01000010">
    <property type="protein sequence ID" value="PIO46107.1"/>
    <property type="molecule type" value="Genomic_DNA"/>
</dbReference>
<reference evidence="1 2" key="1">
    <citation type="journal article" date="2017" name="Int J Environ Stud">
        <title>Does the Miocene-Pliocene relict legume Oxytropis triphylla form nitrogen-fixing nodules with a combination of bacterial strains?</title>
        <authorList>
            <person name="Safronova V."/>
            <person name="Belimov A."/>
            <person name="Sazanova A."/>
            <person name="Kuznetsova I."/>
            <person name="Popova J."/>
            <person name="Andronov E."/>
            <person name="Verkhozina A."/>
            <person name="Tikhonovich I."/>
        </authorList>
    </citation>
    <scope>NUCLEOTIDE SEQUENCE [LARGE SCALE GENOMIC DNA]</scope>
    <source>
        <strain evidence="1 2">Tri-38</strain>
    </source>
</reference>
<accession>A0A2N9W2Y9</accession>
<proteinExistence type="predicted"/>
<dbReference type="AlphaFoldDB" id="A0A2N9W2Y9"/>
<sequence>MGDSQTMKELRIELSNLRDDLAAIESSQIFFINALGNQTGVNGLRRRIAEIEAILERNDK</sequence>
<dbReference type="KEGG" id="pht:BLM14_20140"/>
<dbReference type="Proteomes" id="UP000232163">
    <property type="component" value="Unassembled WGS sequence"/>
</dbReference>
<dbReference type="RefSeq" id="WP_100001749.1">
    <property type="nucleotide sequence ID" value="NZ_CP017941.1"/>
</dbReference>
<gene>
    <name evidence="1" type="ORF">B5P45_04060</name>
</gene>
<evidence type="ECO:0000313" key="1">
    <source>
        <dbReference type="EMBL" id="PIO46107.1"/>
    </source>
</evidence>
<name>A0A2N9W2Y9_9HYPH</name>
<evidence type="ECO:0000313" key="2">
    <source>
        <dbReference type="Proteomes" id="UP000232163"/>
    </source>
</evidence>
<evidence type="ECO:0008006" key="3">
    <source>
        <dbReference type="Google" id="ProtNLM"/>
    </source>
</evidence>
<organism evidence="1 2">
    <name type="scientific">Phyllobacterium zundukense</name>
    <dbReference type="NCBI Taxonomy" id="1867719"/>
    <lineage>
        <taxon>Bacteria</taxon>
        <taxon>Pseudomonadati</taxon>
        <taxon>Pseudomonadota</taxon>
        <taxon>Alphaproteobacteria</taxon>
        <taxon>Hyphomicrobiales</taxon>
        <taxon>Phyllobacteriaceae</taxon>
        <taxon>Phyllobacterium</taxon>
    </lineage>
</organism>
<protein>
    <recommendedName>
        <fullName evidence="3">50S ribosomal protein L29</fullName>
    </recommendedName>
</protein>
<comment type="caution">
    <text evidence="1">The sequence shown here is derived from an EMBL/GenBank/DDBJ whole genome shotgun (WGS) entry which is preliminary data.</text>
</comment>